<reference evidence="1" key="1">
    <citation type="submission" date="2023-01" db="EMBL/GenBank/DDBJ databases">
        <title>Human gut microbiome strain richness.</title>
        <authorList>
            <person name="Chen-Liaw A."/>
        </authorList>
    </citation>
    <scope>NUCLEOTIDE SEQUENCE</scope>
    <source>
        <strain evidence="1">1001095st1_G4_1001095IJ_161003</strain>
    </source>
</reference>
<accession>A0AAW6D146</accession>
<dbReference type="Proteomes" id="UP001210204">
    <property type="component" value="Unassembled WGS sequence"/>
</dbReference>
<dbReference type="EMBL" id="JAQMJT010000002">
    <property type="protein sequence ID" value="MDB8613357.1"/>
    <property type="molecule type" value="Genomic_DNA"/>
</dbReference>
<proteinExistence type="predicted"/>
<name>A0AAW6D146_STRSL</name>
<comment type="caution">
    <text evidence="1">The sequence shown here is derived from an EMBL/GenBank/DDBJ whole genome shotgun (WGS) entry which is preliminary data.</text>
</comment>
<sequence>MTTLSKLQNVIKKTSPHGKVAQKITGEPCFFTCPTFQASLDSFKGYFVIIITVFKTDVKGEKKKPKLIKLS</sequence>
<gene>
    <name evidence="1" type="ORF">PNU26_02915</name>
</gene>
<dbReference type="AlphaFoldDB" id="A0AAW6D146"/>
<evidence type="ECO:0000313" key="1">
    <source>
        <dbReference type="EMBL" id="MDB8613357.1"/>
    </source>
</evidence>
<evidence type="ECO:0000313" key="2">
    <source>
        <dbReference type="Proteomes" id="UP001210204"/>
    </source>
</evidence>
<organism evidence="1 2">
    <name type="scientific">Streptococcus salivarius</name>
    <dbReference type="NCBI Taxonomy" id="1304"/>
    <lineage>
        <taxon>Bacteria</taxon>
        <taxon>Bacillati</taxon>
        <taxon>Bacillota</taxon>
        <taxon>Bacilli</taxon>
        <taxon>Lactobacillales</taxon>
        <taxon>Streptococcaceae</taxon>
        <taxon>Streptococcus</taxon>
    </lineage>
</organism>
<dbReference type="RefSeq" id="WP_080568071.1">
    <property type="nucleotide sequence ID" value="NZ_JADNBS010000001.1"/>
</dbReference>
<protein>
    <submittedName>
        <fullName evidence="1">Uncharacterized protein</fullName>
    </submittedName>
</protein>